<dbReference type="GeneID" id="72463270"/>
<evidence type="ECO:0000313" key="2">
    <source>
        <dbReference type="Proteomes" id="UP000095765"/>
    </source>
</evidence>
<dbReference type="EMBL" id="CZBE01000001">
    <property type="protein sequence ID" value="CUP22504.1"/>
    <property type="molecule type" value="Genomic_DNA"/>
</dbReference>
<gene>
    <name evidence="1" type="ORF">ERS852551_00147</name>
</gene>
<dbReference type="InterPro" id="IPR011055">
    <property type="entry name" value="Dup_hybrid_motif"/>
</dbReference>
<name>A0A174LDN9_9FIRM</name>
<protein>
    <submittedName>
        <fullName evidence="1">Uncharacterized protein</fullName>
    </submittedName>
</protein>
<dbReference type="Proteomes" id="UP000095765">
    <property type="component" value="Unassembled WGS sequence"/>
</dbReference>
<dbReference type="AlphaFoldDB" id="A0A174LDN9"/>
<dbReference type="OrthoDB" id="9887283at2"/>
<dbReference type="RefSeq" id="WP_024731070.1">
    <property type="nucleotide sequence ID" value="NZ_CABIWA010000002.1"/>
</dbReference>
<reference evidence="1 2" key="1">
    <citation type="submission" date="2015-09" db="EMBL/GenBank/DDBJ databases">
        <authorList>
            <consortium name="Pathogen Informatics"/>
        </authorList>
    </citation>
    <scope>NUCLEOTIDE SEQUENCE [LARGE SCALE GENOMIC DNA]</scope>
    <source>
        <strain evidence="1 2">2789STDY5834939</strain>
    </source>
</reference>
<evidence type="ECO:0000313" key="1">
    <source>
        <dbReference type="EMBL" id="CUP22504.1"/>
    </source>
</evidence>
<sequence>MDGISQRLMLALQGMTPMFVGKDFHSQSKSLAKDLTTMMIQMARTEFPASSGAQTQAPPTQAETEVIDEVVHILPFYSDYYDYDDLGLKTGMSDSVSIVHDMIKTARRLEGLEDIDAKYRGEESLYTYQSDESVPAWEMYLPFVYKDLPTRRTVEIETSVTGEKTVEKRPEQDQLEEKLKRHREQVESACKLACMIYYGGSAETTPQTAYETMFDDTTRISSYGMWGKWYEKRNGWHRGIDMCLGPGRNIYAICDGYPIQKKSYYFNVFIPEFNITVTYMHLQVNTATVNLIDATRRTINPNYMEKNAPKTEIEKFIDCYEEICEGIEQGSIPTGAEAKFQELQDNRMEALREQMCQGIPKTPSQLEKILGDLEAIQTQTERLEQIKTRMQEIQRLINSGRISPGLQKELNNLSAEQASLYGEQMAASMVYLGVPKLQRGQLVGTESDIGADGVMHTHVEINKGFFTTNILRPWADINYMGYKTPGYAELSNITQPKISDIIEANPELEGFSMNPYPYIDAWFEAYGEERA</sequence>
<organism evidence="1 2">
    <name type="scientific">Anaerotruncus colihominis</name>
    <dbReference type="NCBI Taxonomy" id="169435"/>
    <lineage>
        <taxon>Bacteria</taxon>
        <taxon>Bacillati</taxon>
        <taxon>Bacillota</taxon>
        <taxon>Clostridia</taxon>
        <taxon>Eubacteriales</taxon>
        <taxon>Oscillospiraceae</taxon>
        <taxon>Anaerotruncus</taxon>
    </lineage>
</organism>
<dbReference type="Gene3D" id="2.70.70.10">
    <property type="entry name" value="Glucose Permease (Domain IIA)"/>
    <property type="match status" value="1"/>
</dbReference>
<proteinExistence type="predicted"/>
<accession>A0A174LDN9</accession>